<dbReference type="Pfam" id="PF00483">
    <property type="entry name" value="NTP_transferase"/>
    <property type="match status" value="1"/>
</dbReference>
<dbReference type="FunCoup" id="A0A259U1H4">
    <property type="interactions" value="156"/>
</dbReference>
<proteinExistence type="inferred from homology"/>
<dbReference type="CDD" id="cd04651">
    <property type="entry name" value="LbH_G1P_AT_C"/>
    <property type="match status" value="1"/>
</dbReference>
<dbReference type="AlphaFoldDB" id="A0A259U1H4"/>
<dbReference type="GO" id="GO:0005978">
    <property type="term" value="P:glycogen biosynthetic process"/>
    <property type="evidence" value="ECO:0007669"/>
    <property type="project" value="InterPro"/>
</dbReference>
<dbReference type="OrthoDB" id="9801810at2"/>
<dbReference type="CDD" id="cd02508">
    <property type="entry name" value="ADP_Glucose_PP"/>
    <property type="match status" value="1"/>
</dbReference>
<evidence type="ECO:0000313" key="10">
    <source>
        <dbReference type="Proteomes" id="UP000216446"/>
    </source>
</evidence>
<comment type="similarity">
    <text evidence="1">Belongs to the bacterial/plant glucose-1-phosphate adenylyltransferase family.</text>
</comment>
<dbReference type="Pfam" id="PF25247">
    <property type="entry name" value="LbH_GLGC"/>
    <property type="match status" value="1"/>
</dbReference>
<dbReference type="EMBL" id="MQWB01000001">
    <property type="protein sequence ID" value="OZC03688.1"/>
    <property type="molecule type" value="Genomic_DNA"/>
</dbReference>
<comment type="caution">
    <text evidence="9">The sequence shown here is derived from an EMBL/GenBank/DDBJ whole genome shotgun (WGS) entry which is preliminary data.</text>
</comment>
<dbReference type="PROSITE" id="PS00808">
    <property type="entry name" value="ADP_GLC_PYROPHOSPH_1"/>
    <property type="match status" value="1"/>
</dbReference>
<sequence length="422" mass="46451">MRDTLAVILGGGAGTRLFPLTDHRSKPAVPLAGKYRLIDVPISNCINSELLRMFVLTQYNSASLNRHVSRAYRFDRFGHGFVSILAAEQTADSKEWFQGTADAVRQVLPHINPYPHRRVLILSGDQLYRMNFATFGQHHTASRADLTVATIPVTADEAPAFGILKTDASGVITEFHEKPARDKLDGLESPVSAKMREQGRIYLASMGIYMFEREALGDVLGANPEEIDFGKQIIPAAIEQRRVVSYPHDGYWSDIGTVRSFYDANLDLAVPQPQFDLYDEDAPLYTRARMLPPAKIQNSHIRDSIIGEGSVITNATIENSVVGIRSYLSEGSTLRRTVMLGADYLPWRDAERRPGINPPPNPGVGPRSLVEGAIIDKNVQIGADCRITDASNKPDADGDGWYIRDGVVVLAKNAIIPDGTVI</sequence>
<dbReference type="InterPro" id="IPR005836">
    <property type="entry name" value="ADP_Glu_pyroP_CS"/>
</dbReference>
<dbReference type="NCBIfam" id="NF002772">
    <property type="entry name" value="PRK02862.1"/>
    <property type="match status" value="1"/>
</dbReference>
<organism evidence="9 10">
    <name type="scientific">Rubricoccus marinus</name>
    <dbReference type="NCBI Taxonomy" id="716817"/>
    <lineage>
        <taxon>Bacteria</taxon>
        <taxon>Pseudomonadati</taxon>
        <taxon>Rhodothermota</taxon>
        <taxon>Rhodothermia</taxon>
        <taxon>Rhodothermales</taxon>
        <taxon>Rubricoccaceae</taxon>
        <taxon>Rubricoccus</taxon>
    </lineage>
</organism>
<evidence type="ECO:0000256" key="5">
    <source>
        <dbReference type="ARBA" id="ARBA00022741"/>
    </source>
</evidence>
<dbReference type="InterPro" id="IPR005835">
    <property type="entry name" value="NTP_transferase_dom"/>
</dbReference>
<dbReference type="SUPFAM" id="SSF53448">
    <property type="entry name" value="Nucleotide-diphospho-sugar transferases"/>
    <property type="match status" value="1"/>
</dbReference>
<keyword evidence="5" id="KW-0547">Nucleotide-binding</keyword>
<reference evidence="9 10" key="1">
    <citation type="submission" date="2016-11" db="EMBL/GenBank/DDBJ databases">
        <title>Study of marine rhodopsin-containing bacteria.</title>
        <authorList>
            <person name="Yoshizawa S."/>
            <person name="Kumagai Y."/>
            <person name="Kogure K."/>
        </authorList>
    </citation>
    <scope>NUCLEOTIDE SEQUENCE [LARGE SCALE GENOMIC DNA]</scope>
    <source>
        <strain evidence="9 10">SG-29</strain>
    </source>
</reference>
<feature type="domain" description="Nucleotidyl transferase" evidence="8">
    <location>
        <begin position="6"/>
        <end position="268"/>
    </location>
</feature>
<dbReference type="InterPro" id="IPR011831">
    <property type="entry name" value="ADP-Glc_PPase"/>
</dbReference>
<accession>A0A259U1H4</accession>
<keyword evidence="4 9" id="KW-0548">Nucleotidyltransferase</keyword>
<dbReference type="Gene3D" id="3.90.550.10">
    <property type="entry name" value="Spore Coat Polysaccharide Biosynthesis Protein SpsA, Chain A"/>
    <property type="match status" value="1"/>
</dbReference>
<dbReference type="PANTHER" id="PTHR43523:SF12">
    <property type="entry name" value="GLUCOSE-1-PHOSPHATE ADENYLYLTRANSFERASE LARGE SUBUNIT 1, CHLOROPLASTIC-RELATED"/>
    <property type="match status" value="1"/>
</dbReference>
<keyword evidence="2" id="KW-0321">Glycogen metabolism</keyword>
<evidence type="ECO:0000256" key="7">
    <source>
        <dbReference type="ARBA" id="ARBA00023277"/>
    </source>
</evidence>
<evidence type="ECO:0000313" key="9">
    <source>
        <dbReference type="EMBL" id="OZC03688.1"/>
    </source>
</evidence>
<dbReference type="Proteomes" id="UP000216446">
    <property type="component" value="Unassembled WGS sequence"/>
</dbReference>
<dbReference type="PANTHER" id="PTHR43523">
    <property type="entry name" value="GLUCOSE-1-PHOSPHATE ADENYLYLTRANSFERASE-RELATED"/>
    <property type="match status" value="1"/>
</dbReference>
<evidence type="ECO:0000259" key="8">
    <source>
        <dbReference type="Pfam" id="PF00483"/>
    </source>
</evidence>
<evidence type="ECO:0000256" key="3">
    <source>
        <dbReference type="ARBA" id="ARBA00022679"/>
    </source>
</evidence>
<dbReference type="InParanoid" id="A0A259U1H4"/>
<dbReference type="Gene3D" id="2.160.10.10">
    <property type="entry name" value="Hexapeptide repeat proteins"/>
    <property type="match status" value="1"/>
</dbReference>
<dbReference type="GO" id="GO:0008878">
    <property type="term" value="F:glucose-1-phosphate adenylyltransferase activity"/>
    <property type="evidence" value="ECO:0007669"/>
    <property type="project" value="InterPro"/>
</dbReference>
<protein>
    <submittedName>
        <fullName evidence="9">Glucose-1-phosphate adenylyltransferase</fullName>
    </submittedName>
</protein>
<evidence type="ECO:0000256" key="1">
    <source>
        <dbReference type="ARBA" id="ARBA00010443"/>
    </source>
</evidence>
<dbReference type="RefSeq" id="WP_094549325.1">
    <property type="nucleotide sequence ID" value="NZ_MQWB01000001.1"/>
</dbReference>
<dbReference type="GO" id="GO:0005524">
    <property type="term" value="F:ATP binding"/>
    <property type="evidence" value="ECO:0007669"/>
    <property type="project" value="UniProtKB-KW"/>
</dbReference>
<keyword evidence="7" id="KW-0119">Carbohydrate metabolism</keyword>
<dbReference type="InterPro" id="IPR029044">
    <property type="entry name" value="Nucleotide-diphossugar_trans"/>
</dbReference>
<dbReference type="SUPFAM" id="SSF51161">
    <property type="entry name" value="Trimeric LpxA-like enzymes"/>
    <property type="match status" value="1"/>
</dbReference>
<gene>
    <name evidence="9" type="ORF">BSZ36_12265</name>
</gene>
<evidence type="ECO:0000256" key="4">
    <source>
        <dbReference type="ARBA" id="ARBA00022695"/>
    </source>
</evidence>
<name>A0A259U1H4_9BACT</name>
<evidence type="ECO:0000256" key="6">
    <source>
        <dbReference type="ARBA" id="ARBA00022840"/>
    </source>
</evidence>
<dbReference type="InterPro" id="IPR011004">
    <property type="entry name" value="Trimer_LpxA-like_sf"/>
</dbReference>
<evidence type="ECO:0000256" key="2">
    <source>
        <dbReference type="ARBA" id="ARBA00022600"/>
    </source>
</evidence>
<keyword evidence="10" id="KW-1185">Reference proteome</keyword>
<keyword evidence="3 9" id="KW-0808">Transferase</keyword>
<keyword evidence="6" id="KW-0067">ATP-binding</keyword>
<dbReference type="PROSITE" id="PS00809">
    <property type="entry name" value="ADP_GLC_PYROPHOSPH_2"/>
    <property type="match status" value="1"/>
</dbReference>